<dbReference type="Proteomes" id="UP001153069">
    <property type="component" value="Unassembled WGS sequence"/>
</dbReference>
<accession>A0A9N8EII0</accession>
<feature type="compositionally biased region" description="Low complexity" evidence="2">
    <location>
        <begin position="13"/>
        <end position="27"/>
    </location>
</feature>
<feature type="region of interest" description="Disordered" evidence="2">
    <location>
        <begin position="649"/>
        <end position="679"/>
    </location>
</feature>
<feature type="transmembrane region" description="Helical" evidence="3">
    <location>
        <begin position="186"/>
        <end position="203"/>
    </location>
</feature>
<feature type="transmembrane region" description="Helical" evidence="3">
    <location>
        <begin position="239"/>
        <end position="257"/>
    </location>
</feature>
<feature type="transmembrane region" description="Helical" evidence="3">
    <location>
        <begin position="209"/>
        <end position="227"/>
    </location>
</feature>
<keyword evidence="3" id="KW-0812">Transmembrane</keyword>
<evidence type="ECO:0000259" key="4">
    <source>
        <dbReference type="Pfam" id="PF06738"/>
    </source>
</evidence>
<dbReference type="InterPro" id="IPR010619">
    <property type="entry name" value="ThrE-like_N"/>
</dbReference>
<feature type="transmembrane region" description="Helical" evidence="3">
    <location>
        <begin position="592"/>
        <end position="615"/>
    </location>
</feature>
<dbReference type="Pfam" id="PF06738">
    <property type="entry name" value="ThrE"/>
    <property type="match status" value="1"/>
</dbReference>
<feature type="transmembrane region" description="Helical" evidence="3">
    <location>
        <begin position="307"/>
        <end position="328"/>
    </location>
</feature>
<dbReference type="PANTHER" id="PTHR31082:SF4">
    <property type="entry name" value="PHEROMONE-REGULATED MEMBRANE PROTEIN 10"/>
    <property type="match status" value="1"/>
</dbReference>
<evidence type="ECO:0000256" key="2">
    <source>
        <dbReference type="SAM" id="MobiDB-lite"/>
    </source>
</evidence>
<evidence type="ECO:0000313" key="5">
    <source>
        <dbReference type="EMBL" id="CAB9520779.1"/>
    </source>
</evidence>
<feature type="domain" description="Threonine/serine exporter-like N-terminal" evidence="4">
    <location>
        <begin position="191"/>
        <end position="326"/>
    </location>
</feature>
<evidence type="ECO:0000256" key="3">
    <source>
        <dbReference type="SAM" id="Phobius"/>
    </source>
</evidence>
<dbReference type="GO" id="GO:0022857">
    <property type="term" value="F:transmembrane transporter activity"/>
    <property type="evidence" value="ECO:0007669"/>
    <property type="project" value="InterPro"/>
</dbReference>
<comment type="caution">
    <text evidence="5">The sequence shown here is derived from an EMBL/GenBank/DDBJ whole genome shotgun (WGS) entry which is preliminary data.</text>
</comment>
<reference evidence="5" key="1">
    <citation type="submission" date="2020-06" db="EMBL/GenBank/DDBJ databases">
        <authorList>
            <consortium name="Plant Systems Biology data submission"/>
        </authorList>
    </citation>
    <scope>NUCLEOTIDE SEQUENCE</scope>
    <source>
        <strain evidence="5">D6</strain>
    </source>
</reference>
<sequence length="758" mass="85611">MTGPPRRTASEGTSNTTTPSHTTSPSPLRRANSAPLPATDEWVDSIRHHVTFSERRFDVNTLPADLRRVYYQLEAAEGEEYALVFVFIVRTACELHRAWHMTLLTSKILRQVIKLIFRVNDGAFELHRRIPYDYDSEFQDLYMKIAVALTEGHINVHEALIFQTETKHGKHTAPSGLFLRDTPGRLLLYPLMASTCTVIFFGGDWWDAAVAAITGISTGLLEFAITFWADFSGAGQSKILIDVLAGCITGIIAGLFYRYQDNIQSNEYCLSSIFLGTLYWFFYGTAFVIGLLEIIAGELETGVTRFVAVSVKTFVLALGSAIGLMIAVETNVYEAWTNSAKQCNQIILNDHWWRIPLYLLCSASALGQYRFPIANYWRGLIVQLVGYEVQYQMFRYFENRHARDFLDTASSNIAGAAAAVCMAHILSYLCDTVNKYYNARLLMRTRNPAAPTEKAFHSPIGKFSYAISKGYVQFVSCLGLGKKSYVEALKMEKKLYKDVQEFRDPQHPRQEIRLTAEEEAVLVEAIVEAEHLNIWALLMPAVYQLVPGSLIAKLWYNIIFPPPPLPYDRNITLANNKTVTIQDLVQNPDSDAVFYGLWVTSTSLALGLIVGFAVVQTWQIIWSRIFHVIFPDKKQEEMTVDELATQKVRRAQKKRQQVRQQGVMQLQEEEDDPSDDSIHSLLTSTQRTALPILAEEEEGMSSTPSKQSSSLRFRPIHQGDMTTIDNNNNVAEPTLVTMQMEKLENTEGVEISSKDHQV</sequence>
<dbReference type="InterPro" id="IPR051361">
    <property type="entry name" value="ThrE/Ser_Exporter"/>
</dbReference>
<organism evidence="5 6">
    <name type="scientific">Seminavis robusta</name>
    <dbReference type="NCBI Taxonomy" id="568900"/>
    <lineage>
        <taxon>Eukaryota</taxon>
        <taxon>Sar</taxon>
        <taxon>Stramenopiles</taxon>
        <taxon>Ochrophyta</taxon>
        <taxon>Bacillariophyta</taxon>
        <taxon>Bacillariophyceae</taxon>
        <taxon>Bacillariophycidae</taxon>
        <taxon>Naviculales</taxon>
        <taxon>Naviculaceae</taxon>
        <taxon>Seminavis</taxon>
    </lineage>
</organism>
<keyword evidence="3" id="KW-1133">Transmembrane helix</keyword>
<comment type="similarity">
    <text evidence="1">Belongs to the ThrE exporter (TC 2.A.79) family.</text>
</comment>
<protein>
    <recommendedName>
        <fullName evidence="4">Threonine/serine exporter-like N-terminal domain-containing protein</fullName>
    </recommendedName>
</protein>
<dbReference type="OrthoDB" id="413008at2759"/>
<keyword evidence="3" id="KW-0472">Membrane</keyword>
<dbReference type="PANTHER" id="PTHR31082">
    <property type="entry name" value="PHEROMONE-REGULATED MEMBRANE PROTEIN 10"/>
    <property type="match status" value="1"/>
</dbReference>
<feature type="transmembrane region" description="Helical" evidence="3">
    <location>
        <begin position="277"/>
        <end position="295"/>
    </location>
</feature>
<feature type="transmembrane region" description="Helical" evidence="3">
    <location>
        <begin position="534"/>
        <end position="556"/>
    </location>
</feature>
<dbReference type="EMBL" id="CAICTM010001132">
    <property type="protein sequence ID" value="CAB9520779.1"/>
    <property type="molecule type" value="Genomic_DNA"/>
</dbReference>
<feature type="region of interest" description="Disordered" evidence="2">
    <location>
        <begin position="1"/>
        <end position="35"/>
    </location>
</feature>
<name>A0A9N8EII0_9STRA</name>
<proteinExistence type="inferred from homology"/>
<dbReference type="AlphaFoldDB" id="A0A9N8EII0"/>
<keyword evidence="6" id="KW-1185">Reference proteome</keyword>
<evidence type="ECO:0000313" key="6">
    <source>
        <dbReference type="Proteomes" id="UP001153069"/>
    </source>
</evidence>
<gene>
    <name evidence="5" type="ORF">SEMRO_1134_G244900.1</name>
</gene>
<evidence type="ECO:0000256" key="1">
    <source>
        <dbReference type="ARBA" id="ARBA00034125"/>
    </source>
</evidence>